<proteinExistence type="predicted"/>
<gene>
    <name evidence="1" type="ORF">NCTC8129_01816</name>
</gene>
<dbReference type="RefSeq" id="WP_115235338.1">
    <property type="nucleotide sequence ID" value="NZ_CABGIZ010000002.1"/>
</dbReference>
<name>A0A377KKA7_9ENTE</name>
<protein>
    <submittedName>
        <fullName evidence="1">Uncharacterized protein</fullName>
    </submittedName>
</protein>
<dbReference type="EMBL" id="UGIF01000002">
    <property type="protein sequence ID" value="STP29610.1"/>
    <property type="molecule type" value="Genomic_DNA"/>
</dbReference>
<evidence type="ECO:0000313" key="1">
    <source>
        <dbReference type="EMBL" id="STP29610.1"/>
    </source>
</evidence>
<organism evidence="1 2">
    <name type="scientific">Enterococcus durans</name>
    <dbReference type="NCBI Taxonomy" id="53345"/>
    <lineage>
        <taxon>Bacteria</taxon>
        <taxon>Bacillati</taxon>
        <taxon>Bacillota</taxon>
        <taxon>Bacilli</taxon>
        <taxon>Lactobacillales</taxon>
        <taxon>Enterococcaceae</taxon>
        <taxon>Enterococcus</taxon>
    </lineage>
</organism>
<dbReference type="Proteomes" id="UP000254070">
    <property type="component" value="Unassembled WGS sequence"/>
</dbReference>
<accession>A0A377KKA7</accession>
<dbReference type="AlphaFoldDB" id="A0A377KKA7"/>
<sequence length="157" mass="18709">MYYHVNERDTKKVINLLSGIENRQTDQHFLENTKEVKLLFTKEALVRHILYQNELEIVLDSEEQNYIGLSLENNYRSSICISFVHLTKDTRAVFKNMLSYIEERMRQLFVKEVNKLLIDLDRENEFFSLWEGLFLDSGFSKCTLSNSSKVVTYEYLF</sequence>
<evidence type="ECO:0000313" key="2">
    <source>
        <dbReference type="Proteomes" id="UP000254070"/>
    </source>
</evidence>
<reference evidence="1 2" key="1">
    <citation type="submission" date="2018-06" db="EMBL/GenBank/DDBJ databases">
        <authorList>
            <consortium name="Pathogen Informatics"/>
            <person name="Doyle S."/>
        </authorList>
    </citation>
    <scope>NUCLEOTIDE SEQUENCE [LARGE SCALE GENOMIC DNA]</scope>
    <source>
        <strain evidence="1 2">NCTC8129</strain>
    </source>
</reference>